<evidence type="ECO:0000313" key="4">
    <source>
        <dbReference type="Proteomes" id="UP000072874"/>
    </source>
</evidence>
<comment type="similarity">
    <text evidence="1">Belongs to the TRM112 family.</text>
</comment>
<dbReference type="AlphaFoldDB" id="A0A078KJF8"/>
<dbReference type="CDD" id="cd21089">
    <property type="entry name" value="Trm112-like"/>
    <property type="match status" value="1"/>
</dbReference>
<dbReference type="GO" id="GO:0046982">
    <property type="term" value="F:protein heterodimerization activity"/>
    <property type="evidence" value="ECO:0007669"/>
    <property type="project" value="InterPro"/>
</dbReference>
<dbReference type="SUPFAM" id="SSF158997">
    <property type="entry name" value="Trm112p-like"/>
    <property type="match status" value="1"/>
</dbReference>
<dbReference type="RefSeq" id="XP_022813395.1">
    <property type="nucleotide sequence ID" value="XM_022956345.1"/>
</dbReference>
<dbReference type="EMBL" id="LM993664">
    <property type="protein sequence ID" value="VTZ79096.1"/>
    <property type="molecule type" value="Genomic_DNA"/>
</dbReference>
<evidence type="ECO:0000256" key="1">
    <source>
        <dbReference type="ARBA" id="ARBA00007980"/>
    </source>
</evidence>
<keyword evidence="3" id="KW-0489">Methyltransferase</keyword>
<dbReference type="Proteomes" id="UP000072904">
    <property type="component" value="Chromosome 10"/>
</dbReference>
<gene>
    <name evidence="3" type="ORF">PY17X_1037100</name>
    <name evidence="2" type="ORF">PYYM_1036800</name>
</gene>
<evidence type="ECO:0000313" key="5">
    <source>
        <dbReference type="Proteomes" id="UP000072904"/>
    </source>
</evidence>
<dbReference type="PANTHER" id="PTHR12773">
    <property type="entry name" value="UPF0315 PROTEIN-RELATED"/>
    <property type="match status" value="1"/>
</dbReference>
<dbReference type="PANTHER" id="PTHR12773:SF0">
    <property type="entry name" value="MULTIFUNCTIONAL METHYLTRANSFERASE SUBUNIT TRM112-LIKE PROTEIN"/>
    <property type="match status" value="1"/>
</dbReference>
<dbReference type="Pfam" id="PF03966">
    <property type="entry name" value="Trm112p"/>
    <property type="match status" value="1"/>
</dbReference>
<dbReference type="VEuPathDB" id="PlasmoDB:Py17XNL_001002406"/>
<reference evidence="2" key="3">
    <citation type="submission" date="2014-05" db="EMBL/GenBank/DDBJ databases">
        <authorList>
            <person name="Aslett A.Martin."/>
            <person name="De Silva Nishadi"/>
        </authorList>
    </citation>
    <scope>NUCLEOTIDE SEQUENCE</scope>
    <source>
        <strain evidence="2">YM</strain>
    </source>
</reference>
<organism evidence="3 4">
    <name type="scientific">Plasmodium yoelii</name>
    <dbReference type="NCBI Taxonomy" id="5861"/>
    <lineage>
        <taxon>Eukaryota</taxon>
        <taxon>Sar</taxon>
        <taxon>Alveolata</taxon>
        <taxon>Apicomplexa</taxon>
        <taxon>Aconoidasida</taxon>
        <taxon>Haemosporida</taxon>
        <taxon>Plasmodiidae</taxon>
        <taxon>Plasmodium</taxon>
        <taxon>Plasmodium (Vinckeia)</taxon>
    </lineage>
</organism>
<dbReference type="VEuPathDB" id="PlasmoDB:PYYM_1036800"/>
<dbReference type="InterPro" id="IPR005651">
    <property type="entry name" value="Trm112-like"/>
</dbReference>
<dbReference type="Gene3D" id="2.20.25.10">
    <property type="match status" value="1"/>
</dbReference>
<dbReference type="GO" id="GO:0030488">
    <property type="term" value="P:tRNA methylation"/>
    <property type="evidence" value="ECO:0007669"/>
    <property type="project" value="TreeGrafter"/>
</dbReference>
<reference evidence="4 5" key="1">
    <citation type="journal article" date="2014" name="BMC Biol.">
        <title>A comprehensive evaluation of rodent malaria parasite genomes and gene expression.</title>
        <authorList>
            <person name="Otto T.D."/>
            <person name="Bohme U."/>
            <person name="Jackson A.P."/>
            <person name="Hunt M."/>
            <person name="Franke-Fayard B."/>
            <person name="Hoeijmakers W.A."/>
            <person name="Religa A.A."/>
            <person name="Robertson L."/>
            <person name="Sanders M."/>
            <person name="Ogun S.A."/>
            <person name="Cunningham D."/>
            <person name="Erhart A."/>
            <person name="Billker O."/>
            <person name="Khan S.M."/>
            <person name="Stunnenberg H.G."/>
            <person name="Langhorne J."/>
            <person name="Holder A.A."/>
            <person name="Waters A.P."/>
            <person name="Newbold C.I."/>
            <person name="Pain A."/>
            <person name="Berriman M."/>
            <person name="Janse C.J."/>
        </authorList>
    </citation>
    <scope>NUCLEOTIDE SEQUENCE [LARGE SCALE GENOMIC DNA]</scope>
    <source>
        <strain evidence="3 4">17X</strain>
        <strain evidence="2 5">YM</strain>
    </source>
</reference>
<dbReference type="Proteomes" id="UP000072874">
    <property type="component" value="Chromosome 10"/>
</dbReference>
<evidence type="ECO:0000313" key="2">
    <source>
        <dbReference type="EMBL" id="CDU85201.1"/>
    </source>
</evidence>
<dbReference type="VEuPathDB" id="PlasmoDB:PY17X_1037100"/>
<accession>A0A078KJF8</accession>
<dbReference type="GeneID" id="3791039"/>
<dbReference type="OrthoDB" id="2187549at2759"/>
<dbReference type="VEuPathDB" id="PlasmoDB:PY05264"/>
<reference evidence="3" key="4">
    <citation type="submission" date="2019-05" db="EMBL/GenBank/DDBJ databases">
        <authorList>
            <consortium name="Pathogen Informatics"/>
        </authorList>
    </citation>
    <scope>NUCLEOTIDE SEQUENCE</scope>
    <source>
        <strain evidence="3">17X</strain>
    </source>
</reference>
<dbReference type="EMBL" id="LK934638">
    <property type="protein sequence ID" value="CDU85201.1"/>
    <property type="molecule type" value="Genomic_DNA"/>
</dbReference>
<dbReference type="KEGG" id="pyo:PY17X_1037100"/>
<name>A0A078KJF8_PLAYE</name>
<dbReference type="InterPro" id="IPR039127">
    <property type="entry name" value="Trm112"/>
</dbReference>
<dbReference type="GO" id="GO:0008168">
    <property type="term" value="F:methyltransferase activity"/>
    <property type="evidence" value="ECO:0007669"/>
    <property type="project" value="UniProtKB-KW"/>
</dbReference>
<protein>
    <submittedName>
        <fullName evidence="3">Multifunctional methyltransferase subunit TRM112, putative</fullName>
    </submittedName>
    <submittedName>
        <fullName evidence="2">Nucleolar preribosomal GTPase, putative</fullName>
    </submittedName>
</protein>
<reference evidence="3" key="2">
    <citation type="submission" date="2014-05" db="EMBL/GenBank/DDBJ databases">
        <authorList>
            <person name="Aslett M.A."/>
            <person name="De Silva N."/>
        </authorList>
    </citation>
    <scope>NUCLEOTIDE SEQUENCE</scope>
    <source>
        <strain evidence="3">17X</strain>
    </source>
</reference>
<dbReference type="GO" id="GO:0070476">
    <property type="term" value="P:rRNA (guanine-N7)-methylation"/>
    <property type="evidence" value="ECO:0007669"/>
    <property type="project" value="TreeGrafter"/>
</dbReference>
<proteinExistence type="inferred from homology"/>
<keyword evidence="3" id="KW-0808">Transferase</keyword>
<sequence>MRLLTHNFLKCNEAKCTGGYPLIIKLNEDVEGNVNIIEQEMNPEFIKNVLSKVDYEVLYNTAKQFGVSLLSSYNNNHLEDEGFLNSVHHALFKIHIMEGSLTCPKCNISFPIKDGIPNMLAANEE</sequence>
<evidence type="ECO:0000313" key="3">
    <source>
        <dbReference type="EMBL" id="VTZ79096.1"/>
    </source>
</evidence>
<dbReference type="OMA" id="NMLTSKC"/>